<sequence length="84" mass="9577">MCFSFLKCGFLCTKCGEKDKGALRISEGAAKALNYIVHSKMNALFSFEVSGNVLEELGRVSQRYMRDRLEKNYNKLDFIKTLTV</sequence>
<evidence type="ECO:0000313" key="1">
    <source>
        <dbReference type="EMBL" id="GAE88075.1"/>
    </source>
</evidence>
<keyword evidence="2" id="KW-1185">Reference proteome</keyword>
<protein>
    <submittedName>
        <fullName evidence="1">DNA recombination and repair protein RecO</fullName>
    </submittedName>
</protein>
<dbReference type="GO" id="GO:0006281">
    <property type="term" value="P:DNA repair"/>
    <property type="evidence" value="ECO:0007669"/>
    <property type="project" value="InterPro"/>
</dbReference>
<organism evidence="1 2">
    <name type="scientific">Acetivibrio straminisolvens JCM 21531</name>
    <dbReference type="NCBI Taxonomy" id="1294263"/>
    <lineage>
        <taxon>Bacteria</taxon>
        <taxon>Bacillati</taxon>
        <taxon>Bacillota</taxon>
        <taxon>Clostridia</taxon>
        <taxon>Eubacteriales</taxon>
        <taxon>Oscillospiraceae</taxon>
        <taxon>Acetivibrio</taxon>
    </lineage>
</organism>
<dbReference type="STRING" id="1294263.JCM21531_1495"/>
<accession>W4V3P6</accession>
<dbReference type="InterPro" id="IPR037278">
    <property type="entry name" value="ARFGAP/RecO"/>
</dbReference>
<dbReference type="Pfam" id="PF02565">
    <property type="entry name" value="RecO_C"/>
    <property type="match status" value="1"/>
</dbReference>
<reference evidence="1" key="1">
    <citation type="journal article" date="2014" name="Genome Announc.">
        <title>Draft Genome Sequence of Clostridium straminisolvens Strain JCM 21531T, Isolated from a Cellulose-Degrading Bacterial Community.</title>
        <authorList>
            <person name="Yuki M."/>
            <person name="Oshima K."/>
            <person name="Suda W."/>
            <person name="Sakamoto M."/>
            <person name="Kitamura K."/>
            <person name="Iida T."/>
            <person name="Hattori M."/>
            <person name="Ohkuma M."/>
        </authorList>
    </citation>
    <scope>NUCLEOTIDE SEQUENCE [LARGE SCALE GENOMIC DNA]</scope>
    <source>
        <strain evidence="1">JCM 21531</strain>
    </source>
</reference>
<gene>
    <name evidence="1" type="ORF">JCM21531_1495</name>
</gene>
<dbReference type="EMBL" id="BAVR01000013">
    <property type="protein sequence ID" value="GAE88075.1"/>
    <property type="molecule type" value="Genomic_DNA"/>
</dbReference>
<proteinExistence type="predicted"/>
<dbReference type="AlphaFoldDB" id="W4V3P6"/>
<evidence type="ECO:0000313" key="2">
    <source>
        <dbReference type="Proteomes" id="UP000019109"/>
    </source>
</evidence>
<dbReference type="InterPro" id="IPR003717">
    <property type="entry name" value="RecO"/>
</dbReference>
<dbReference type="Proteomes" id="UP000019109">
    <property type="component" value="Unassembled WGS sequence"/>
</dbReference>
<dbReference type="SUPFAM" id="SSF57863">
    <property type="entry name" value="ArfGap/RecO-like zinc finger"/>
    <property type="match status" value="1"/>
</dbReference>
<name>W4V3P6_9FIRM</name>
<dbReference type="GO" id="GO:0006310">
    <property type="term" value="P:DNA recombination"/>
    <property type="evidence" value="ECO:0007669"/>
    <property type="project" value="InterPro"/>
</dbReference>
<comment type="caution">
    <text evidence="1">The sequence shown here is derived from an EMBL/GenBank/DDBJ whole genome shotgun (WGS) entry which is preliminary data.</text>
</comment>